<reference evidence="2" key="2">
    <citation type="submission" date="2019-07" db="EMBL/GenBank/DDBJ databases">
        <title>Phylogenomic Reclassification of ATCC Bacillus Strains and Various Taxa within the Genus Bacillus.</title>
        <authorList>
            <person name="Riojas M.A."/>
            <person name="Frank A.M."/>
            <person name="Fenn S.L."/>
            <person name="King S.P."/>
            <person name="Brower S.M."/>
            <person name="Hazbon M.H."/>
        </authorList>
    </citation>
    <scope>NUCLEOTIDE SEQUENCE</scope>
    <source>
        <strain evidence="2">ATCC 35646</strain>
    </source>
</reference>
<reference evidence="1 4" key="1">
    <citation type="journal article" date="2015" name="Genome Announc.">
        <title>Complete genome sequences for 35 biothreat assay-relevant bacillus species.</title>
        <authorList>
            <person name="Johnson S.L."/>
            <person name="Daligault H.E."/>
            <person name="Davenport K.W."/>
            <person name="Jaissle J."/>
            <person name="Frey K.G."/>
            <person name="Ladner J.T."/>
            <person name="Broomall S.M."/>
            <person name="Bishop-Lilly K.A."/>
            <person name="Bruce D.C."/>
            <person name="Gibbons H.S."/>
            <person name="Coyne S.R."/>
            <person name="Lo C.C."/>
            <person name="Meincke L."/>
            <person name="Munk A.C."/>
            <person name="Koroleva G.I."/>
            <person name="Rosenzweig C.N."/>
            <person name="Palacios G.F."/>
            <person name="Redden C.L."/>
            <person name="Minogue T.D."/>
            <person name="Chain P.S."/>
        </authorList>
    </citation>
    <scope>NUCLEOTIDE SEQUENCE [LARGE SCALE GENOMIC DNA]</scope>
    <source>
        <strain evidence="1 4">HD1011</strain>
        <plasmid evidence="1 4">2</plasmid>
    </source>
</reference>
<dbReference type="EMBL" id="CP009334">
    <property type="protein sequence ID" value="AJG74076.1"/>
    <property type="molecule type" value="Genomic_DNA"/>
</dbReference>
<dbReference type="Proteomes" id="UP001181533">
    <property type="component" value="Unassembled WGS sequence"/>
</dbReference>
<dbReference type="RefSeq" id="WP_000047601.1">
    <property type="nucleotide sequence ID" value="NZ_CP009334.1"/>
</dbReference>
<dbReference type="EMBL" id="CP053979">
    <property type="protein sequence ID" value="QKH22740.1"/>
    <property type="molecule type" value="Genomic_DNA"/>
</dbReference>
<protein>
    <submittedName>
        <fullName evidence="3">Uncharacterized protein</fullName>
    </submittedName>
</protein>
<evidence type="ECO:0000313" key="4">
    <source>
        <dbReference type="Proteomes" id="UP000031876"/>
    </source>
</evidence>
<evidence type="ECO:0000313" key="5">
    <source>
        <dbReference type="Proteomes" id="UP000501107"/>
    </source>
</evidence>
<dbReference type="EMBL" id="VKQN01000001">
    <property type="protein sequence ID" value="MDR4174860.1"/>
    <property type="molecule type" value="Genomic_DNA"/>
</dbReference>
<geneLocation type="plasmid" evidence="1 4">
    <name>2</name>
</geneLocation>
<dbReference type="Proteomes" id="UP000501107">
    <property type="component" value="Plasmid unnamed3"/>
</dbReference>
<accession>A0A0B5NJH1</accession>
<proteinExistence type="predicted"/>
<evidence type="ECO:0000313" key="2">
    <source>
        <dbReference type="EMBL" id="MDR4174860.1"/>
    </source>
</evidence>
<sequence length="223" mass="24832">MSKTKPVLNPQMIEQINERTAKLPENEQFLIANCIQNLLNGSSWGFMTKEMVEAYGDPMKFNNELTKVYSLAPKPSKRAGKTNPVYMVESNYQNALTTLQKVVPGVVNNEFVQEFKDEVQDSIESFKKFYAKASKEGFQGIIGFNSVNKTETMTFNGKRERAFQLPLSAVLGLMNDNNTRLNLGGIVTPSQVKANFEQYASKLLTSEGSTAVVVQLVIRGTGK</sequence>
<reference evidence="3 5" key="3">
    <citation type="submission" date="2020-05" db="EMBL/GenBank/DDBJ databases">
        <title>FDA dAtabase for Regulatory Grade micrObial Sequences (FDA-ARGOS): Supporting development and validation of Infectious Disease Dx tests.</title>
        <authorList>
            <person name="Nelson B."/>
            <person name="Plummer A."/>
            <person name="Tallon L."/>
            <person name="Sadzewicz L."/>
            <person name="Zhao X."/>
            <person name="Vavikolanu K."/>
            <person name="Mehta A."/>
            <person name="Aluvathingal J."/>
            <person name="Nadendla S."/>
            <person name="Myers T."/>
            <person name="Yan Y."/>
            <person name="Sichtig H."/>
        </authorList>
    </citation>
    <scope>NUCLEOTIDE SEQUENCE [LARGE SCALE GENOMIC DNA]</scope>
    <source>
        <strain evidence="3 5">FDAARGOS_795</strain>
        <plasmid evidence="3 5">unnamed3</plasmid>
    </source>
</reference>
<geneLocation type="plasmid" evidence="3 5">
    <name>unnamed3</name>
</geneLocation>
<gene>
    <name evidence="1" type="ORF">BF38_5821</name>
    <name evidence="2" type="ORF">FO599_01775</name>
    <name evidence="3" type="ORF">FOC89_01770</name>
</gene>
<keyword evidence="3" id="KW-0614">Plasmid</keyword>
<evidence type="ECO:0000313" key="1">
    <source>
        <dbReference type="EMBL" id="AJG74076.1"/>
    </source>
</evidence>
<dbReference type="KEGG" id="btw:BF38_5821"/>
<organism evidence="3 5">
    <name type="scientific">Bacillus thuringiensis</name>
    <dbReference type="NCBI Taxonomy" id="1428"/>
    <lineage>
        <taxon>Bacteria</taxon>
        <taxon>Bacillati</taxon>
        <taxon>Bacillota</taxon>
        <taxon>Bacilli</taxon>
        <taxon>Bacillales</taxon>
        <taxon>Bacillaceae</taxon>
        <taxon>Bacillus</taxon>
        <taxon>Bacillus cereus group</taxon>
    </lineage>
</organism>
<dbReference type="AlphaFoldDB" id="A0A0B5NJH1"/>
<dbReference type="Proteomes" id="UP000031876">
    <property type="component" value="Plasmid 2"/>
</dbReference>
<evidence type="ECO:0000313" key="3">
    <source>
        <dbReference type="EMBL" id="QKH22740.1"/>
    </source>
</evidence>
<name>A0A0B5NJH1_BACTU</name>